<evidence type="ECO:0000256" key="2">
    <source>
        <dbReference type="ARBA" id="ARBA00022827"/>
    </source>
</evidence>
<protein>
    <submittedName>
        <fullName evidence="5">FAD binding domain-containing protein</fullName>
    </submittedName>
</protein>
<dbReference type="Pfam" id="PF00941">
    <property type="entry name" value="FAD_binding_5"/>
    <property type="match status" value="1"/>
</dbReference>
<proteinExistence type="predicted"/>
<dbReference type="PANTHER" id="PTHR42659">
    <property type="entry name" value="XANTHINE DEHYDROGENASE SUBUNIT C-RELATED"/>
    <property type="match status" value="1"/>
</dbReference>
<dbReference type="Proteomes" id="UP001501337">
    <property type="component" value="Unassembled WGS sequence"/>
</dbReference>
<dbReference type="Gene3D" id="3.30.465.10">
    <property type="match status" value="1"/>
</dbReference>
<keyword evidence="6" id="KW-1185">Reference proteome</keyword>
<feature type="domain" description="FAD-binding PCMH-type" evidence="4">
    <location>
        <begin position="1"/>
        <end position="185"/>
    </location>
</feature>
<dbReference type="PANTHER" id="PTHR42659:SF2">
    <property type="entry name" value="XANTHINE DEHYDROGENASE SUBUNIT C-RELATED"/>
    <property type="match status" value="1"/>
</dbReference>
<reference evidence="6" key="1">
    <citation type="journal article" date="2019" name="Int. J. Syst. Evol. Microbiol.">
        <title>The Global Catalogue of Microorganisms (GCM) 10K type strain sequencing project: providing services to taxonomists for standard genome sequencing and annotation.</title>
        <authorList>
            <consortium name="The Broad Institute Genomics Platform"/>
            <consortium name="The Broad Institute Genome Sequencing Center for Infectious Disease"/>
            <person name="Wu L."/>
            <person name="Ma J."/>
        </authorList>
    </citation>
    <scope>NUCLEOTIDE SEQUENCE [LARGE SCALE GENOMIC DNA]</scope>
    <source>
        <strain evidence="6">JCM 17555</strain>
    </source>
</reference>
<name>A0ABP7NWH2_9GAMM</name>
<dbReference type="RefSeq" id="WP_344804425.1">
    <property type="nucleotide sequence ID" value="NZ_BAABBO010000007.1"/>
</dbReference>
<organism evidence="5 6">
    <name type="scientific">Allohahella marinimesophila</name>
    <dbReference type="NCBI Taxonomy" id="1054972"/>
    <lineage>
        <taxon>Bacteria</taxon>
        <taxon>Pseudomonadati</taxon>
        <taxon>Pseudomonadota</taxon>
        <taxon>Gammaproteobacteria</taxon>
        <taxon>Oceanospirillales</taxon>
        <taxon>Hahellaceae</taxon>
        <taxon>Allohahella</taxon>
    </lineage>
</organism>
<evidence type="ECO:0000313" key="5">
    <source>
        <dbReference type="EMBL" id="GAA3955478.1"/>
    </source>
</evidence>
<dbReference type="PROSITE" id="PS51387">
    <property type="entry name" value="FAD_PCMH"/>
    <property type="match status" value="1"/>
</dbReference>
<dbReference type="InterPro" id="IPR002346">
    <property type="entry name" value="Mopterin_DH_FAD-bd"/>
</dbReference>
<evidence type="ECO:0000256" key="1">
    <source>
        <dbReference type="ARBA" id="ARBA00022630"/>
    </source>
</evidence>
<gene>
    <name evidence="5" type="ORF">GCM10022278_12580</name>
</gene>
<comment type="caution">
    <text evidence="5">The sequence shown here is derived from an EMBL/GenBank/DDBJ whole genome shotgun (WGS) entry which is preliminary data.</text>
</comment>
<sequence length="282" mass="30230">MKAHAFDYQIASTVESACAALQGDVRLVAGAQSLGPMLNLRLARPDMLLDISRLPALRTFQATAEGLIIGAAITTAEIEDGLLPDTTNGILPRIASGIAYRSVRNRGTIGGSIAHADPSADWCTTLSVLNAEVILQSRSSPAGFMSKERPSRRRMPVNAFLTGAFTTRLAKDELIVAIYIPRVDAATRFGYFKLCSKTGELAHAMSAVLVCASGEQRAVIGALPGSPIMLEGSSAFDEKVWRQRLSQAAPQMPPQTLRTHLHVLQRAMSDSTQTYGAKHRGS</sequence>
<keyword evidence="3" id="KW-0560">Oxidoreductase</keyword>
<evidence type="ECO:0000313" key="6">
    <source>
        <dbReference type="Proteomes" id="UP001501337"/>
    </source>
</evidence>
<dbReference type="InterPro" id="IPR016166">
    <property type="entry name" value="FAD-bd_PCMH"/>
</dbReference>
<dbReference type="InterPro" id="IPR016169">
    <property type="entry name" value="FAD-bd_PCMH_sub2"/>
</dbReference>
<evidence type="ECO:0000256" key="3">
    <source>
        <dbReference type="ARBA" id="ARBA00023002"/>
    </source>
</evidence>
<evidence type="ECO:0000259" key="4">
    <source>
        <dbReference type="PROSITE" id="PS51387"/>
    </source>
</evidence>
<dbReference type="Gene3D" id="3.30.43.10">
    <property type="entry name" value="Uridine Diphospho-n-acetylenolpyruvylglucosamine Reductase, domain 2"/>
    <property type="match status" value="1"/>
</dbReference>
<dbReference type="InterPro" id="IPR051312">
    <property type="entry name" value="Diverse_Substr_Oxidored"/>
</dbReference>
<dbReference type="InterPro" id="IPR036318">
    <property type="entry name" value="FAD-bd_PCMH-like_sf"/>
</dbReference>
<dbReference type="SUPFAM" id="SSF56176">
    <property type="entry name" value="FAD-binding/transporter-associated domain-like"/>
    <property type="match status" value="1"/>
</dbReference>
<dbReference type="EMBL" id="BAABBO010000007">
    <property type="protein sequence ID" value="GAA3955478.1"/>
    <property type="molecule type" value="Genomic_DNA"/>
</dbReference>
<dbReference type="InterPro" id="IPR016167">
    <property type="entry name" value="FAD-bd_PCMH_sub1"/>
</dbReference>
<accession>A0ABP7NWH2</accession>
<keyword evidence="1" id="KW-0285">Flavoprotein</keyword>
<keyword evidence="2" id="KW-0274">FAD</keyword>